<dbReference type="HAMAP" id="MF_01107">
    <property type="entry name" value="ArgD_aminotrans_3"/>
    <property type="match status" value="1"/>
</dbReference>
<dbReference type="InterPro" id="IPR005814">
    <property type="entry name" value="Aminotrans_3"/>
</dbReference>
<dbReference type="InterPro" id="IPR015421">
    <property type="entry name" value="PyrdxlP-dep_Trfase_major"/>
</dbReference>
<dbReference type="Gene3D" id="3.90.1150.10">
    <property type="entry name" value="Aspartate Aminotransferase, domain 1"/>
    <property type="match status" value="1"/>
</dbReference>
<dbReference type="PANTHER" id="PTHR11986:SF79">
    <property type="entry name" value="ACETYLORNITHINE AMINOTRANSFERASE, MITOCHONDRIAL"/>
    <property type="match status" value="1"/>
</dbReference>
<organism evidence="6 7">
    <name type="scientific">Candidatus Nephthysia bennettiae</name>
    <dbReference type="NCBI Taxonomy" id="3127016"/>
    <lineage>
        <taxon>Bacteria</taxon>
        <taxon>Bacillati</taxon>
        <taxon>Candidatus Dormiibacterota</taxon>
        <taxon>Candidatus Dormibacteria</taxon>
        <taxon>Candidatus Dormibacterales</taxon>
        <taxon>Candidatus Dormibacteraceae</taxon>
        <taxon>Candidatus Nephthysia</taxon>
    </lineage>
</organism>
<evidence type="ECO:0000256" key="4">
    <source>
        <dbReference type="ARBA" id="ARBA00022898"/>
    </source>
</evidence>
<keyword evidence="2 5" id="KW-0028">Amino-acid biosynthesis</keyword>
<feature type="binding site" evidence="5">
    <location>
        <begin position="105"/>
        <end position="106"/>
    </location>
    <ligand>
        <name>pyridoxal 5'-phosphate</name>
        <dbReference type="ChEBI" id="CHEBI:597326"/>
    </ligand>
</feature>
<name>A0A934NDD8_9BACT</name>
<feature type="binding site" evidence="5">
    <location>
        <position position="140"/>
    </location>
    <ligand>
        <name>N(2)-acetyl-L-ornithine</name>
        <dbReference type="ChEBI" id="CHEBI:57805"/>
    </ligand>
</feature>
<proteinExistence type="inferred from homology"/>
<feature type="binding site" evidence="5">
    <location>
        <position position="137"/>
    </location>
    <ligand>
        <name>pyridoxal 5'-phosphate</name>
        <dbReference type="ChEBI" id="CHEBI:597326"/>
    </ligand>
</feature>
<comment type="pathway">
    <text evidence="5">Amino-acid biosynthesis; L-arginine biosynthesis; N(2)-acetyl-L-ornithine from L-glutamate: step 4/4.</text>
</comment>
<gene>
    <name evidence="5" type="primary">argD</name>
    <name evidence="6" type="ORF">JF922_09620</name>
</gene>
<dbReference type="Proteomes" id="UP000612893">
    <property type="component" value="Unassembled WGS sequence"/>
</dbReference>
<reference evidence="6" key="1">
    <citation type="submission" date="2020-10" db="EMBL/GenBank/DDBJ databases">
        <title>Ca. Dormibacterota MAGs.</title>
        <authorList>
            <person name="Montgomery K."/>
        </authorList>
    </citation>
    <scope>NUCLEOTIDE SEQUENCE [LARGE SCALE GENOMIC DNA]</scope>
    <source>
        <strain evidence="6">SC8812_S17_10</strain>
    </source>
</reference>
<dbReference type="SUPFAM" id="SSF53383">
    <property type="entry name" value="PLP-dependent transferases"/>
    <property type="match status" value="1"/>
</dbReference>
<keyword evidence="4 5" id="KW-0663">Pyridoxal phosphate</keyword>
<dbReference type="GO" id="GO:0005737">
    <property type="term" value="C:cytoplasm"/>
    <property type="evidence" value="ECO:0007669"/>
    <property type="project" value="UniProtKB-SubCell"/>
</dbReference>
<evidence type="ECO:0000256" key="3">
    <source>
        <dbReference type="ARBA" id="ARBA00022679"/>
    </source>
</evidence>
<dbReference type="PIRSF" id="PIRSF000521">
    <property type="entry name" value="Transaminase_4ab_Lys_Orn"/>
    <property type="match status" value="1"/>
</dbReference>
<evidence type="ECO:0000256" key="2">
    <source>
        <dbReference type="ARBA" id="ARBA00022605"/>
    </source>
</evidence>
<dbReference type="InterPro" id="IPR050103">
    <property type="entry name" value="Class-III_PLP-dep_AT"/>
</dbReference>
<dbReference type="CDD" id="cd00610">
    <property type="entry name" value="OAT_like"/>
    <property type="match status" value="1"/>
</dbReference>
<comment type="subunit">
    <text evidence="5">Homodimer.</text>
</comment>
<comment type="subcellular location">
    <subcellularLocation>
        <location evidence="5">Cytoplasm</location>
    </subcellularLocation>
</comment>
<dbReference type="FunFam" id="3.40.640.10:FF:000004">
    <property type="entry name" value="Acetylornithine aminotransferase"/>
    <property type="match status" value="1"/>
</dbReference>
<dbReference type="NCBIfam" id="NF002874">
    <property type="entry name" value="PRK03244.1"/>
    <property type="match status" value="1"/>
</dbReference>
<sequence length="393" mass="42099">MSSENLVEAEHTYLMGTFKRLPLTLVEGTGVSVRDDAGREYLDLVAGIAVNLLGHAHPAVVQALAEQAGRLIHTSNLYYSEPQVALARRLVELSFPSRVFLANSGAEANEAAIKIARKWGHLHRHAAYEIITAEGSFHGRTLATVTAGGQEKYSAPFAPLPSGFRHVLWGDLEAVQQATRPETVAVMVEPIMGEIGVLPPPDGYLEGLRRWCDEQNLLLILDEVQTGLGRTGRWFAHQHHGITPDVMTLAKGLGGGVPIGACLAAPRADVFEPGDHGSTFGGNPLACSAALAVLRVIEEEGLVGHAAEMGDLLATSLQEVDGVSRVRGRGLMQAAVFEQPVARDLQLHCLAEGVIVNAVDDYTLRLVPPLVISADEIDRAVAGIKRAQANRSR</sequence>
<evidence type="ECO:0000313" key="7">
    <source>
        <dbReference type="Proteomes" id="UP000612893"/>
    </source>
</evidence>
<comment type="catalytic activity">
    <reaction evidence="5">
        <text>N(2)-acetyl-L-ornithine + 2-oxoglutarate = N-acetyl-L-glutamate 5-semialdehyde + L-glutamate</text>
        <dbReference type="Rhea" id="RHEA:18049"/>
        <dbReference type="ChEBI" id="CHEBI:16810"/>
        <dbReference type="ChEBI" id="CHEBI:29123"/>
        <dbReference type="ChEBI" id="CHEBI:29985"/>
        <dbReference type="ChEBI" id="CHEBI:57805"/>
        <dbReference type="EC" id="2.6.1.11"/>
    </reaction>
</comment>
<dbReference type="EC" id="2.6.1.11" evidence="5"/>
<dbReference type="RefSeq" id="WP_338201231.1">
    <property type="nucleotide sequence ID" value="NZ_JAEKNR010000105.1"/>
</dbReference>
<dbReference type="Pfam" id="PF00202">
    <property type="entry name" value="Aminotran_3"/>
    <property type="match status" value="1"/>
</dbReference>
<keyword evidence="7" id="KW-1185">Reference proteome</keyword>
<dbReference type="PANTHER" id="PTHR11986">
    <property type="entry name" value="AMINOTRANSFERASE CLASS III"/>
    <property type="match status" value="1"/>
</dbReference>
<keyword evidence="5" id="KW-0963">Cytoplasm</keyword>
<keyword evidence="3 5" id="KW-0808">Transferase</keyword>
<comment type="caution">
    <text evidence="6">The sequence shown here is derived from an EMBL/GenBank/DDBJ whole genome shotgun (WGS) entry which is preliminary data.</text>
</comment>
<feature type="modified residue" description="N6-(pyridoxal phosphate)lysine" evidence="5">
    <location>
        <position position="251"/>
    </location>
</feature>
<dbReference type="InterPro" id="IPR015422">
    <property type="entry name" value="PyrdxlP-dep_Trfase_small"/>
</dbReference>
<dbReference type="EMBL" id="JAEKNR010000105">
    <property type="protein sequence ID" value="MBJ7598327.1"/>
    <property type="molecule type" value="Genomic_DNA"/>
</dbReference>
<dbReference type="AlphaFoldDB" id="A0A934NDD8"/>
<dbReference type="GO" id="GO:0003992">
    <property type="term" value="F:N2-acetyl-L-ornithine:2-oxoglutarate 5-aminotransferase activity"/>
    <property type="evidence" value="ECO:0007669"/>
    <property type="project" value="UniProtKB-UniRule"/>
</dbReference>
<dbReference type="NCBIfam" id="TIGR00707">
    <property type="entry name" value="argD"/>
    <property type="match status" value="1"/>
</dbReference>
<evidence type="ECO:0000256" key="5">
    <source>
        <dbReference type="HAMAP-Rule" id="MF_01107"/>
    </source>
</evidence>
<dbReference type="InterPro" id="IPR049704">
    <property type="entry name" value="Aminotrans_3_PPA_site"/>
</dbReference>
<dbReference type="InterPro" id="IPR015424">
    <property type="entry name" value="PyrdxlP-dep_Trfase"/>
</dbReference>
<keyword evidence="5" id="KW-0055">Arginine biosynthesis</keyword>
<dbReference type="PROSITE" id="PS00600">
    <property type="entry name" value="AA_TRANSFER_CLASS_3"/>
    <property type="match status" value="1"/>
</dbReference>
<feature type="binding site" evidence="5">
    <location>
        <begin position="222"/>
        <end position="225"/>
    </location>
    <ligand>
        <name>pyridoxal 5'-phosphate</name>
        <dbReference type="ChEBI" id="CHEBI:597326"/>
    </ligand>
</feature>
<evidence type="ECO:0000313" key="6">
    <source>
        <dbReference type="EMBL" id="MBJ7598327.1"/>
    </source>
</evidence>
<dbReference type="Gene3D" id="3.40.640.10">
    <property type="entry name" value="Type I PLP-dependent aspartate aminotransferase-like (Major domain)"/>
    <property type="match status" value="1"/>
</dbReference>
<accession>A0A934NDD8</accession>
<keyword evidence="1 5" id="KW-0032">Aminotransferase</keyword>
<feature type="binding site" evidence="5">
    <location>
        <position position="279"/>
    </location>
    <ligand>
        <name>pyridoxal 5'-phosphate</name>
        <dbReference type="ChEBI" id="CHEBI:597326"/>
    </ligand>
</feature>
<comment type="similarity">
    <text evidence="5">Belongs to the class-III pyridoxal-phosphate-dependent aminotransferase family. ArgD subfamily.</text>
</comment>
<evidence type="ECO:0000256" key="1">
    <source>
        <dbReference type="ARBA" id="ARBA00022576"/>
    </source>
</evidence>
<comment type="cofactor">
    <cofactor evidence="5">
        <name>pyridoxal 5'-phosphate</name>
        <dbReference type="ChEBI" id="CHEBI:597326"/>
    </cofactor>
    <text evidence="5">Binds 1 pyridoxal phosphate per subunit.</text>
</comment>
<dbReference type="NCBIfam" id="NF002325">
    <property type="entry name" value="PRK01278.1"/>
    <property type="match status" value="1"/>
</dbReference>
<dbReference type="GO" id="GO:0006526">
    <property type="term" value="P:L-arginine biosynthetic process"/>
    <property type="evidence" value="ECO:0007669"/>
    <property type="project" value="UniProtKB-UniRule"/>
</dbReference>
<feature type="binding site" evidence="5">
    <location>
        <position position="278"/>
    </location>
    <ligand>
        <name>N(2)-acetyl-L-ornithine</name>
        <dbReference type="ChEBI" id="CHEBI:57805"/>
    </ligand>
</feature>
<protein>
    <recommendedName>
        <fullName evidence="5">Acetylornithine aminotransferase</fullName>
        <shortName evidence="5">ACOAT</shortName>
        <ecNumber evidence="5">2.6.1.11</ecNumber>
    </recommendedName>
</protein>
<dbReference type="InterPro" id="IPR004636">
    <property type="entry name" value="AcOrn/SuccOrn_fam"/>
</dbReference>
<comment type="miscellaneous">
    <text evidence="5">May also have succinyldiaminopimelate aminotransferase activity, thus carrying out the corresponding step in lysine biosynthesis.</text>
</comment>